<dbReference type="OrthoDB" id="1936678at2759"/>
<feature type="domain" description="DUF1985" evidence="1">
    <location>
        <begin position="135"/>
        <end position="279"/>
    </location>
</feature>
<evidence type="ECO:0000313" key="2">
    <source>
        <dbReference type="EMBL" id="RZC74524.1"/>
    </source>
</evidence>
<proteinExistence type="predicted"/>
<keyword evidence="3" id="KW-1185">Reference proteome</keyword>
<dbReference type="Proteomes" id="UP000316621">
    <property type="component" value="Chromosome 8"/>
</dbReference>
<dbReference type="PANTHER" id="PTHR48449">
    <property type="entry name" value="DUF1985 DOMAIN-CONTAINING PROTEIN"/>
    <property type="match status" value="1"/>
</dbReference>
<name>A0A4Y7KME6_PAPSO</name>
<dbReference type="PANTHER" id="PTHR48449:SF1">
    <property type="entry name" value="DUF1985 DOMAIN-CONTAINING PROTEIN"/>
    <property type="match status" value="1"/>
</dbReference>
<evidence type="ECO:0000313" key="3">
    <source>
        <dbReference type="Proteomes" id="UP000316621"/>
    </source>
</evidence>
<sequence length="407" mass="46648">MSVMTSAQMFINAIVFCTTYIHPQKYRDGYGKITTYSSLLSLKELREKLEDHEQPIFRTTAIGHLLDMPEEQSWSGALVNYLLSREFAYPVVPREKAEEKVVETWFRVCDEEFGFGKVPDKKSGSIKICDNPFDKDLCFGKIEFTLISGLSFRKPDQAFICPAEPSTLKTRYFSIIDSVKGSHLRAFIFGKEVESSSKKKEPKNTKVKLESKNKVIVAEKRVDCSSEERVKVALLYFIHFFLLGHANDDNVEDEFWHLVDNLTEFNKYPWRELVYDRTITKSRSALVYQTNNYKKEGLPTFKSQGLLHVLVVWALEIFPGLLQKFVERKDSIGWQPHILTVLCNELVHHQSIVKTLNSVPAIRESITGHTYDSLEEMLEEGLGPLNSVVSDLEEHANEDSETKSSSP</sequence>
<protein>
    <recommendedName>
        <fullName evidence="1">DUF1985 domain-containing protein</fullName>
    </recommendedName>
</protein>
<dbReference type="EMBL" id="CM010722">
    <property type="protein sequence ID" value="RZC74524.1"/>
    <property type="molecule type" value="Genomic_DNA"/>
</dbReference>
<organism evidence="2 3">
    <name type="scientific">Papaver somniferum</name>
    <name type="common">Opium poppy</name>
    <dbReference type="NCBI Taxonomy" id="3469"/>
    <lineage>
        <taxon>Eukaryota</taxon>
        <taxon>Viridiplantae</taxon>
        <taxon>Streptophyta</taxon>
        <taxon>Embryophyta</taxon>
        <taxon>Tracheophyta</taxon>
        <taxon>Spermatophyta</taxon>
        <taxon>Magnoliopsida</taxon>
        <taxon>Ranunculales</taxon>
        <taxon>Papaveraceae</taxon>
        <taxon>Papaveroideae</taxon>
        <taxon>Papaver</taxon>
    </lineage>
</organism>
<accession>A0A4Y7KME6</accession>
<dbReference type="Gramene" id="RZC74524">
    <property type="protein sequence ID" value="RZC74524"/>
    <property type="gene ID" value="C5167_050006"/>
</dbReference>
<dbReference type="AlphaFoldDB" id="A0A4Y7KME6"/>
<gene>
    <name evidence="2" type="ORF">C5167_050006</name>
</gene>
<reference evidence="2 3" key="1">
    <citation type="journal article" date="2018" name="Science">
        <title>The opium poppy genome and morphinan production.</title>
        <authorList>
            <person name="Guo L."/>
            <person name="Winzer T."/>
            <person name="Yang X."/>
            <person name="Li Y."/>
            <person name="Ning Z."/>
            <person name="He Z."/>
            <person name="Teodor R."/>
            <person name="Lu Y."/>
            <person name="Bowser T.A."/>
            <person name="Graham I.A."/>
            <person name="Ye K."/>
        </authorList>
    </citation>
    <scope>NUCLEOTIDE SEQUENCE [LARGE SCALE GENOMIC DNA]</scope>
    <source>
        <strain evidence="3">cv. HN1</strain>
        <tissue evidence="2">Leaves</tissue>
    </source>
</reference>
<dbReference type="InterPro" id="IPR015410">
    <property type="entry name" value="DUF1985"/>
</dbReference>
<evidence type="ECO:0000259" key="1">
    <source>
        <dbReference type="Pfam" id="PF09331"/>
    </source>
</evidence>
<dbReference type="Pfam" id="PF09331">
    <property type="entry name" value="DUF1985"/>
    <property type="match status" value="1"/>
</dbReference>